<feature type="domain" description="PDZ" evidence="2">
    <location>
        <begin position="297"/>
        <end position="363"/>
    </location>
</feature>
<keyword evidence="1" id="KW-1133">Transmembrane helix</keyword>
<feature type="transmembrane region" description="Helical" evidence="1">
    <location>
        <begin position="58"/>
        <end position="78"/>
    </location>
</feature>
<feature type="transmembrane region" description="Helical" evidence="1">
    <location>
        <begin position="20"/>
        <end position="37"/>
    </location>
</feature>
<reference evidence="4" key="1">
    <citation type="journal article" date="2019" name="Int. J. Syst. Evol. Microbiol.">
        <title>The Global Catalogue of Microorganisms (GCM) 10K type strain sequencing project: providing services to taxonomists for standard genome sequencing and annotation.</title>
        <authorList>
            <consortium name="The Broad Institute Genomics Platform"/>
            <consortium name="The Broad Institute Genome Sequencing Center for Infectious Disease"/>
            <person name="Wu L."/>
            <person name="Ma J."/>
        </authorList>
    </citation>
    <scope>NUCLEOTIDE SEQUENCE [LARGE SCALE GENOMIC DNA]</scope>
    <source>
        <strain evidence="4">CGMCC 1.14993</strain>
    </source>
</reference>
<dbReference type="SMART" id="SM00228">
    <property type="entry name" value="PDZ"/>
    <property type="match status" value="1"/>
</dbReference>
<accession>A0A8J3EYZ4</accession>
<name>A0A8J3EYZ4_9BACI</name>
<evidence type="ECO:0000313" key="4">
    <source>
        <dbReference type="Proteomes" id="UP000626244"/>
    </source>
</evidence>
<proteinExistence type="predicted"/>
<evidence type="ECO:0000259" key="2">
    <source>
        <dbReference type="SMART" id="SM00228"/>
    </source>
</evidence>
<dbReference type="SUPFAM" id="SSF50156">
    <property type="entry name" value="PDZ domain-like"/>
    <property type="match status" value="1"/>
</dbReference>
<gene>
    <name evidence="3" type="ORF">GCM10007380_33150</name>
</gene>
<dbReference type="Proteomes" id="UP000626244">
    <property type="component" value="Unassembled WGS sequence"/>
</dbReference>
<dbReference type="RefSeq" id="WP_088001083.1">
    <property type="nucleotide sequence ID" value="NZ_BMHB01000002.1"/>
</dbReference>
<feature type="transmembrane region" description="Helical" evidence="1">
    <location>
        <begin position="141"/>
        <end position="160"/>
    </location>
</feature>
<evidence type="ECO:0000256" key="1">
    <source>
        <dbReference type="SAM" id="Phobius"/>
    </source>
</evidence>
<feature type="transmembrane region" description="Helical" evidence="1">
    <location>
        <begin position="84"/>
        <end position="101"/>
    </location>
</feature>
<keyword evidence="4" id="KW-1185">Reference proteome</keyword>
<feature type="transmembrane region" description="Helical" evidence="1">
    <location>
        <begin position="256"/>
        <end position="281"/>
    </location>
</feature>
<keyword evidence="1" id="KW-0472">Membrane</keyword>
<comment type="caution">
    <text evidence="3">The sequence shown here is derived from an EMBL/GenBank/DDBJ whole genome shotgun (WGS) entry which is preliminary data.</text>
</comment>
<feature type="transmembrane region" description="Helical" evidence="1">
    <location>
        <begin position="218"/>
        <end position="235"/>
    </location>
</feature>
<keyword evidence="1" id="KW-0812">Transmembrane</keyword>
<dbReference type="InterPro" id="IPR001478">
    <property type="entry name" value="PDZ"/>
</dbReference>
<sequence>MWSNVISELLIGFAKLFLHPFVYLFFIAALFSGYLRVKRERKHFSTRIFNVSFEWKTSLLYGLFLGAILSVVSLLVGISIPIEMVVLISIITILCTITLQFRWMSPAYTIGLALIAIPLLNKGVSSLSILENVVPKDMNGMLPAVTILLSLLLLAEGVLVQRNAANYTSPLFVESKRGKRVGAHEANKLWIVPLFLLIPNGTIVSDFAWWPILSLGDSGYSILCVPFGIGFYQLIKGMVPKESIKLVGKQIVTLSLLICIGGVISYFVGFVAFVTVALAIVGREAISYIHKNRDFNTPSYFTSKTVGLIVLGILPNSVADKMDIHVGESITKVNGQSVSTVDEFYNALQINRAYCKVEVIDFNSEIRITQCAVYEGEHHELGFIFPEEETKYSGEVG</sequence>
<dbReference type="EMBL" id="BMHB01000002">
    <property type="protein sequence ID" value="GGI16475.1"/>
    <property type="molecule type" value="Genomic_DNA"/>
</dbReference>
<dbReference type="Gene3D" id="2.30.42.10">
    <property type="match status" value="1"/>
</dbReference>
<organism evidence="3 4">
    <name type="scientific">Gottfriedia solisilvae</name>
    <dbReference type="NCBI Taxonomy" id="1516104"/>
    <lineage>
        <taxon>Bacteria</taxon>
        <taxon>Bacillati</taxon>
        <taxon>Bacillota</taxon>
        <taxon>Bacilli</taxon>
        <taxon>Bacillales</taxon>
        <taxon>Bacillaceae</taxon>
        <taxon>Gottfriedia</taxon>
    </lineage>
</organism>
<protein>
    <recommendedName>
        <fullName evidence="2">PDZ domain-containing protein</fullName>
    </recommendedName>
</protein>
<dbReference type="OrthoDB" id="198399at2"/>
<feature type="transmembrane region" description="Helical" evidence="1">
    <location>
        <begin position="108"/>
        <end position="129"/>
    </location>
</feature>
<dbReference type="AlphaFoldDB" id="A0A8J3EYZ4"/>
<evidence type="ECO:0000313" key="3">
    <source>
        <dbReference type="EMBL" id="GGI16475.1"/>
    </source>
</evidence>
<dbReference type="InterPro" id="IPR036034">
    <property type="entry name" value="PDZ_sf"/>
</dbReference>
<feature type="transmembrane region" description="Helical" evidence="1">
    <location>
        <begin position="189"/>
        <end position="212"/>
    </location>
</feature>